<evidence type="ECO:0000313" key="6">
    <source>
        <dbReference type="Proteomes" id="UP000662438"/>
    </source>
</evidence>
<dbReference type="SUPFAM" id="SSF160631">
    <property type="entry name" value="SMI1/KNR4-like"/>
    <property type="match status" value="1"/>
</dbReference>
<dbReference type="Proteomes" id="UP001229386">
    <property type="component" value="Chromosome"/>
</dbReference>
<dbReference type="OrthoDB" id="5880263at2"/>
<dbReference type="InterPro" id="IPR037883">
    <property type="entry name" value="Knr4/Smi1-like_sf"/>
</dbReference>
<dbReference type="EMBL" id="CP126746">
    <property type="protein sequence ID" value="WMB09482.1"/>
    <property type="molecule type" value="Genomic_DNA"/>
</dbReference>
<evidence type="ECO:0000313" key="5">
    <source>
        <dbReference type="Proteomes" id="UP000229974"/>
    </source>
</evidence>
<protein>
    <submittedName>
        <fullName evidence="3">1,3-beta-glucan synthase regulator</fullName>
    </submittedName>
    <submittedName>
        <fullName evidence="2">SMI1/KNR4 family protein</fullName>
    </submittedName>
</protein>
<reference evidence="2 6" key="2">
    <citation type="submission" date="2020-10" db="EMBL/GenBank/DDBJ databases">
        <title>Genomic surveiliance of eskapee pathogens from blood stream infections in KZN.</title>
        <authorList>
            <person name="Hetsa B.A."/>
            <person name="Amoako D.G."/>
            <person name="Akebe A.L.K."/>
            <person name="Essack S."/>
        </authorList>
    </citation>
    <scope>NUCLEOTIDE SEQUENCE [LARGE SCALE GENOMIC DNA]</scope>
    <source>
        <strain evidence="2 6">E6</strain>
    </source>
</reference>
<dbReference type="GeneID" id="93199049"/>
<evidence type="ECO:0000259" key="1">
    <source>
        <dbReference type="SMART" id="SM00860"/>
    </source>
</evidence>
<dbReference type="Gene3D" id="3.40.1580.10">
    <property type="entry name" value="SMI1/KNR4-like"/>
    <property type="match status" value="1"/>
</dbReference>
<dbReference type="SMART" id="SM00860">
    <property type="entry name" value="SMI1_KNR4"/>
    <property type="match status" value="1"/>
</dbReference>
<dbReference type="Proteomes" id="UP000662438">
    <property type="component" value="Unassembled WGS sequence"/>
</dbReference>
<reference evidence="3 5" key="1">
    <citation type="journal article" date="2017" name="J. Antimicrob. Chemother.">
        <title>Characterization of the population structure, drug resistance mechanisms and plasmids of the community-associated Enterobacter cloacae complex in China.</title>
        <authorList>
            <person name="Zhou K."/>
            <person name="Yu W."/>
            <person name="Cao X."/>
            <person name="Shen P."/>
            <person name="Lu H."/>
            <person name="Luo Q."/>
            <person name="Rossen J.W.A."/>
            <person name="Xiao Y."/>
        </authorList>
    </citation>
    <scope>NUCLEOTIDE SEQUENCE [LARGE SCALE GENOMIC DNA]</scope>
    <source>
        <strain evidence="3 5">ECC904</strain>
    </source>
</reference>
<evidence type="ECO:0000313" key="2">
    <source>
        <dbReference type="EMBL" id="MBF1968264.1"/>
    </source>
</evidence>
<dbReference type="InterPro" id="IPR018958">
    <property type="entry name" value="Knr4/Smi1-like_dom"/>
</dbReference>
<dbReference type="Proteomes" id="UP000229974">
    <property type="component" value="Unassembled WGS sequence"/>
</dbReference>
<dbReference type="Pfam" id="PF14567">
    <property type="entry name" value="SUKH_5"/>
    <property type="match status" value="1"/>
</dbReference>
<accession>A0A2J0Q436</accession>
<dbReference type="AlphaFoldDB" id="A0A2J0Q436"/>
<reference evidence="4" key="3">
    <citation type="journal article" date="2023" name="J. Antimicrob. Chemother.">
        <title>Emergence of OXA-48-producing Enterobacter hormaechei in a Swiss companion animal clinic and their genetic relationship to clinical human isolates.</title>
        <authorList>
            <person name="Dona V."/>
            <person name="Nordmann P."/>
            <person name="Kittl S."/>
            <person name="Schuller S."/>
            <person name="Bouvier M."/>
            <person name="Poirel L."/>
            <person name="Endimiani A."/>
            <person name="Perreten V."/>
        </authorList>
    </citation>
    <scope>NUCLEOTIDE SEQUENCE</scope>
    <source>
        <strain evidence="4">Ehh_25</strain>
    </source>
</reference>
<feature type="domain" description="Knr4/Smi1-like" evidence="1">
    <location>
        <begin position="24"/>
        <end position="143"/>
    </location>
</feature>
<organism evidence="3 5">
    <name type="scientific">Enterobacter hormaechei</name>
    <dbReference type="NCBI Taxonomy" id="158836"/>
    <lineage>
        <taxon>Bacteria</taxon>
        <taxon>Pseudomonadati</taxon>
        <taxon>Pseudomonadota</taxon>
        <taxon>Gammaproteobacteria</taxon>
        <taxon>Enterobacterales</taxon>
        <taxon>Enterobacteriaceae</taxon>
        <taxon>Enterobacter</taxon>
        <taxon>Enterobacter cloacae complex</taxon>
    </lineage>
</organism>
<name>A0A2J0Q436_9ENTR</name>
<proteinExistence type="predicted"/>
<dbReference type="EMBL" id="JADIXG010000001">
    <property type="protein sequence ID" value="MBF1968264.1"/>
    <property type="molecule type" value="Genomic_DNA"/>
</dbReference>
<evidence type="ECO:0000313" key="3">
    <source>
        <dbReference type="EMBL" id="PJD89004.1"/>
    </source>
</evidence>
<dbReference type="EMBL" id="NEEW01000001">
    <property type="protein sequence ID" value="PJD89004.1"/>
    <property type="molecule type" value="Genomic_DNA"/>
</dbReference>
<evidence type="ECO:0000313" key="4">
    <source>
        <dbReference type="EMBL" id="WMB09482.1"/>
    </source>
</evidence>
<sequence>MMTIKTAIEYLNNNATDEVFWLGQVDIEQIDLLENNLGIKLPHDFREFLLLVGGGGVIGEEISGIVDNNALEESGGAVFYDTIYCRNEFSLPENYAVIYLKDDEVCWCIDSGGENFGRVVNYDLFSKNTTNIISPSFSEFFDNYVKLRT</sequence>
<gene>
    <name evidence="3" type="ORF">B9Q30_00375</name>
    <name evidence="2" type="ORF">ISX34_00010</name>
    <name evidence="4" type="ORF">QPR60_12750</name>
</gene>
<dbReference type="RefSeq" id="WP_006810929.1">
    <property type="nucleotide sequence ID" value="NZ_CAIZUP010000087.1"/>
</dbReference>